<dbReference type="InterPro" id="IPR043504">
    <property type="entry name" value="Peptidase_S1_PA_chymotrypsin"/>
</dbReference>
<dbReference type="InterPro" id="IPR009003">
    <property type="entry name" value="Peptidase_S1_PA"/>
</dbReference>
<name>A0A0C2FMH0_9ACTN</name>
<dbReference type="SMART" id="SM00228">
    <property type="entry name" value="PDZ"/>
    <property type="match status" value="1"/>
</dbReference>
<feature type="region of interest" description="Disordered" evidence="4">
    <location>
        <begin position="31"/>
        <end position="57"/>
    </location>
</feature>
<comment type="caution">
    <text evidence="6">The sequence shown here is derived from an EMBL/GenBank/DDBJ whole genome shotgun (WGS) entry which is preliminary data.</text>
</comment>
<evidence type="ECO:0000256" key="3">
    <source>
        <dbReference type="ARBA" id="ARBA00022801"/>
    </source>
</evidence>
<dbReference type="Pfam" id="PF13365">
    <property type="entry name" value="Trypsin_2"/>
    <property type="match status" value="1"/>
</dbReference>
<dbReference type="AlphaFoldDB" id="A0A0C2FMH0"/>
<dbReference type="SUPFAM" id="SSF50156">
    <property type="entry name" value="PDZ domain-like"/>
    <property type="match status" value="1"/>
</dbReference>
<dbReference type="Proteomes" id="UP000031675">
    <property type="component" value="Unassembled WGS sequence"/>
</dbReference>
<feature type="region of interest" description="Disordered" evidence="4">
    <location>
        <begin position="299"/>
        <end position="322"/>
    </location>
</feature>
<dbReference type="STRING" id="183763.LP52_00270"/>
<dbReference type="InterPro" id="IPR001478">
    <property type="entry name" value="PDZ"/>
</dbReference>
<evidence type="ECO:0000313" key="6">
    <source>
        <dbReference type="EMBL" id="KII00590.1"/>
    </source>
</evidence>
<dbReference type="InterPro" id="IPR036034">
    <property type="entry name" value="PDZ_sf"/>
</dbReference>
<reference evidence="7" key="1">
    <citation type="journal article" date="2015" name="Chem. Biol.">
        <title>Structure, bioactivity, and resistance mechanism of streptomonomicin, an unusual lasso Peptide from an understudied halophilic actinomycete.</title>
        <authorList>
            <person name="Metelev M."/>
            <person name="Tietz J.I."/>
            <person name="Melby J.O."/>
            <person name="Blair P.M."/>
            <person name="Zhu L."/>
            <person name="Livnat I."/>
            <person name="Severinov K."/>
            <person name="Mitchell D.A."/>
        </authorList>
    </citation>
    <scope>NUCLEOTIDE SEQUENCE [LARGE SCALE GENOMIC DNA]</scope>
    <source>
        <strain evidence="7">YIM 90003</strain>
    </source>
</reference>
<protein>
    <submittedName>
        <fullName evidence="6">Peptidase S1</fullName>
    </submittedName>
</protein>
<dbReference type="InterPro" id="IPR001940">
    <property type="entry name" value="Peptidase_S1C"/>
</dbReference>
<sequence>MPLWAVLIVVAVVAVGSAGAGGVLGGSLGVQQGAPPEETSSPKLNTDLPSDAPSRAPDTVAGVAQRVSPSVVSIQDGGTTMSGNGSGFVIENDHVVTNNHVASALESGEMEVAYSNGKTSGAGIVGTEPDSDLAVLRLEDPLDVQPLEFGASDDVTVGDEVVAIGAPLGLAGTVTSGIISAVDRPVRLGEDSPGQGTAISALQTDAAINPGNSGGPLVDAQGRVIGVNTAIATMGGSAGRQSGSIGLGFAIPSAEVEGIVDDILSGAGEDGEDGSGSEDGQAQIGVVLDDSYDQGARIASDQEAGGDAVEPEGPADQAGLQPGDVIVRFDGRDISDADTLIRLIGEYDSGDRVEVVFERGGERNTTDITLGSSTD</sequence>
<dbReference type="GO" id="GO:0004252">
    <property type="term" value="F:serine-type endopeptidase activity"/>
    <property type="evidence" value="ECO:0007669"/>
    <property type="project" value="InterPro"/>
</dbReference>
<keyword evidence="7" id="KW-1185">Reference proteome</keyword>
<dbReference type="SUPFAM" id="SSF50494">
    <property type="entry name" value="Trypsin-like serine proteases"/>
    <property type="match status" value="1"/>
</dbReference>
<dbReference type="GO" id="GO:0006508">
    <property type="term" value="P:proteolysis"/>
    <property type="evidence" value="ECO:0007669"/>
    <property type="project" value="UniProtKB-KW"/>
</dbReference>
<organism evidence="6 7">
    <name type="scientific">Streptomonospora alba</name>
    <dbReference type="NCBI Taxonomy" id="183763"/>
    <lineage>
        <taxon>Bacteria</taxon>
        <taxon>Bacillati</taxon>
        <taxon>Actinomycetota</taxon>
        <taxon>Actinomycetes</taxon>
        <taxon>Streptosporangiales</taxon>
        <taxon>Nocardiopsidaceae</taxon>
        <taxon>Streptomonospora</taxon>
    </lineage>
</organism>
<dbReference type="Gene3D" id="2.30.42.10">
    <property type="match status" value="1"/>
</dbReference>
<dbReference type="EMBL" id="JROO01000001">
    <property type="protein sequence ID" value="KII00590.1"/>
    <property type="molecule type" value="Genomic_DNA"/>
</dbReference>
<evidence type="ECO:0000259" key="5">
    <source>
        <dbReference type="SMART" id="SM00228"/>
    </source>
</evidence>
<evidence type="ECO:0000256" key="4">
    <source>
        <dbReference type="SAM" id="MobiDB-lite"/>
    </source>
</evidence>
<gene>
    <name evidence="6" type="ORF">LP52_00270</name>
</gene>
<dbReference type="PANTHER" id="PTHR43343">
    <property type="entry name" value="PEPTIDASE S12"/>
    <property type="match status" value="1"/>
</dbReference>
<evidence type="ECO:0000256" key="1">
    <source>
        <dbReference type="ARBA" id="ARBA00010541"/>
    </source>
</evidence>
<dbReference type="PANTHER" id="PTHR43343:SF3">
    <property type="entry name" value="PROTEASE DO-LIKE 8, CHLOROPLASTIC"/>
    <property type="match status" value="1"/>
</dbReference>
<keyword evidence="3" id="KW-0378">Hydrolase</keyword>
<dbReference type="PRINTS" id="PR00834">
    <property type="entry name" value="PROTEASES2C"/>
</dbReference>
<feature type="compositionally biased region" description="Polar residues" evidence="4">
    <location>
        <begin position="38"/>
        <end position="48"/>
    </location>
</feature>
<keyword evidence="2" id="KW-0645">Protease</keyword>
<feature type="domain" description="PDZ" evidence="5">
    <location>
        <begin position="282"/>
        <end position="361"/>
    </location>
</feature>
<evidence type="ECO:0000313" key="7">
    <source>
        <dbReference type="Proteomes" id="UP000031675"/>
    </source>
</evidence>
<accession>A0A0C2FMH0</accession>
<dbReference type="Gene3D" id="2.40.10.10">
    <property type="entry name" value="Trypsin-like serine proteases"/>
    <property type="match status" value="2"/>
</dbReference>
<proteinExistence type="inferred from homology"/>
<dbReference type="InterPro" id="IPR051201">
    <property type="entry name" value="Chloro_Bact_Ser_Proteases"/>
</dbReference>
<dbReference type="Pfam" id="PF13180">
    <property type="entry name" value="PDZ_2"/>
    <property type="match status" value="1"/>
</dbReference>
<evidence type="ECO:0000256" key="2">
    <source>
        <dbReference type="ARBA" id="ARBA00022670"/>
    </source>
</evidence>
<comment type="similarity">
    <text evidence="1">Belongs to the peptidase S1C family.</text>
</comment>